<dbReference type="EMBL" id="PDEQ01000003">
    <property type="protein sequence ID" value="PEN13720.1"/>
    <property type="molecule type" value="Genomic_DNA"/>
</dbReference>
<evidence type="ECO:0000313" key="2">
    <source>
        <dbReference type="Proteomes" id="UP000220102"/>
    </source>
</evidence>
<dbReference type="SUPFAM" id="SSF52833">
    <property type="entry name" value="Thioredoxin-like"/>
    <property type="match status" value="1"/>
</dbReference>
<comment type="caution">
    <text evidence="1">The sequence shown here is derived from an EMBL/GenBank/DDBJ whole genome shotgun (WGS) entry which is preliminary data.</text>
</comment>
<dbReference type="Proteomes" id="UP000220102">
    <property type="component" value="Unassembled WGS sequence"/>
</dbReference>
<evidence type="ECO:0000313" key="1">
    <source>
        <dbReference type="EMBL" id="PEN13720.1"/>
    </source>
</evidence>
<dbReference type="AlphaFoldDB" id="A0A2A8CYL0"/>
<gene>
    <name evidence="1" type="ORF">CRI94_06495</name>
</gene>
<dbReference type="InterPro" id="IPR036249">
    <property type="entry name" value="Thioredoxin-like_sf"/>
</dbReference>
<organism evidence="1 2">
    <name type="scientific">Longibacter salinarum</name>
    <dbReference type="NCBI Taxonomy" id="1850348"/>
    <lineage>
        <taxon>Bacteria</taxon>
        <taxon>Pseudomonadati</taxon>
        <taxon>Rhodothermota</taxon>
        <taxon>Rhodothermia</taxon>
        <taxon>Rhodothermales</taxon>
        <taxon>Salisaetaceae</taxon>
        <taxon>Longibacter</taxon>
    </lineage>
</organism>
<reference evidence="1 2" key="1">
    <citation type="submission" date="2017-10" db="EMBL/GenBank/DDBJ databases">
        <title>Draft genome of Longibacter Salinarum.</title>
        <authorList>
            <person name="Goh K.M."/>
            <person name="Shamsir M.S."/>
            <person name="Lim S.W."/>
        </authorList>
    </citation>
    <scope>NUCLEOTIDE SEQUENCE [LARGE SCALE GENOMIC DNA]</scope>
    <source>
        <strain evidence="1 2">KCTC 52045</strain>
    </source>
</reference>
<dbReference type="InterPro" id="IPR009737">
    <property type="entry name" value="Aim32/Apd1-like"/>
</dbReference>
<proteinExistence type="predicted"/>
<protein>
    <recommendedName>
        <fullName evidence="3">Sucrase ferredoxin</fullName>
    </recommendedName>
</protein>
<accession>A0A2A8CYL0</accession>
<name>A0A2A8CYL0_9BACT</name>
<dbReference type="RefSeq" id="WP_143815321.1">
    <property type="nucleotide sequence ID" value="NZ_PDEQ01000003.1"/>
</dbReference>
<evidence type="ECO:0008006" key="3">
    <source>
        <dbReference type="Google" id="ProtNLM"/>
    </source>
</evidence>
<dbReference type="OrthoDB" id="3399139at2"/>
<sequence length="307" mass="33960">MPDAFCSDIARRGDVDLNGSATVASYWLCIEHPEPWEEREISSGSLPPRLVECIGQWEEALPGLRTQAIRREVNQFDEAGGVTVFIASVQPGEQSLRRLRLSSLEALADLDVPAIILGHVDEPPGRRLDAPIVLTCTNGKRDACCALKGRIFQSALEAVAPQAAWQATHLGGHRFAPTALVLPHGHQYGWLEADDADEFWSSASGGRIFQFDRYRGCTAHRRPIQAAVIAVRREVGADAVEDIEDIRFEHRPGDVWHLRVTCRGQKFTVRVRRWKDGLLPKSCGGDPKPVIRQSVSVEAASTEDCDR</sequence>
<dbReference type="Pfam" id="PF06999">
    <property type="entry name" value="Suc_Fer-like"/>
    <property type="match status" value="1"/>
</dbReference>
<keyword evidence="2" id="KW-1185">Reference proteome</keyword>